<keyword evidence="3" id="KW-1185">Reference proteome</keyword>
<dbReference type="EMBL" id="BGPR01000029">
    <property type="protein sequence ID" value="GBL82526.1"/>
    <property type="molecule type" value="Genomic_DNA"/>
</dbReference>
<organism evidence="2 3">
    <name type="scientific">Araneus ventricosus</name>
    <name type="common">Orbweaver spider</name>
    <name type="synonym">Epeira ventricosa</name>
    <dbReference type="NCBI Taxonomy" id="182803"/>
    <lineage>
        <taxon>Eukaryota</taxon>
        <taxon>Metazoa</taxon>
        <taxon>Ecdysozoa</taxon>
        <taxon>Arthropoda</taxon>
        <taxon>Chelicerata</taxon>
        <taxon>Arachnida</taxon>
        <taxon>Araneae</taxon>
        <taxon>Araneomorphae</taxon>
        <taxon>Entelegynae</taxon>
        <taxon>Araneoidea</taxon>
        <taxon>Araneidae</taxon>
        <taxon>Araneus</taxon>
    </lineage>
</organism>
<evidence type="ECO:0000256" key="1">
    <source>
        <dbReference type="SAM" id="MobiDB-lite"/>
    </source>
</evidence>
<proteinExistence type="predicted"/>
<feature type="region of interest" description="Disordered" evidence="1">
    <location>
        <begin position="1"/>
        <end position="20"/>
    </location>
</feature>
<protein>
    <submittedName>
        <fullName evidence="2">Uncharacterized protein</fullName>
    </submittedName>
</protein>
<comment type="caution">
    <text evidence="2">The sequence shown here is derived from an EMBL/GenBank/DDBJ whole genome shotgun (WGS) entry which is preliminary data.</text>
</comment>
<dbReference type="Proteomes" id="UP000499080">
    <property type="component" value="Unassembled WGS sequence"/>
</dbReference>
<gene>
    <name evidence="2" type="ORF">AVEN_263630_1</name>
</gene>
<sequence>MVLRKAPNSTPDKKDTPSSDACAIKGACSTTADEEERVSSFNDLGHACLKETYLPTVNSGSLSTWAVGQLNGEIRLIGKTNAHIAATKASNSLLKVGKIAFFKRFVNPTHTHVDPKTGNVIEASLKIRRLCPDAIPSHFPNLPKCFSLSKPCSPNSKKTRTEQGFITRAIKESCDTKRMYVKSKTFRSLKELFGFF</sequence>
<accession>A0A4Y2ATS2</accession>
<dbReference type="AlphaFoldDB" id="A0A4Y2ATS2"/>
<evidence type="ECO:0000313" key="2">
    <source>
        <dbReference type="EMBL" id="GBL82526.1"/>
    </source>
</evidence>
<reference evidence="2 3" key="1">
    <citation type="journal article" date="2019" name="Sci. Rep.">
        <title>Orb-weaving spider Araneus ventricosus genome elucidates the spidroin gene catalogue.</title>
        <authorList>
            <person name="Kono N."/>
            <person name="Nakamura H."/>
            <person name="Ohtoshi R."/>
            <person name="Moran D.A.P."/>
            <person name="Shinohara A."/>
            <person name="Yoshida Y."/>
            <person name="Fujiwara M."/>
            <person name="Mori M."/>
            <person name="Tomita M."/>
            <person name="Arakawa K."/>
        </authorList>
    </citation>
    <scope>NUCLEOTIDE SEQUENCE [LARGE SCALE GENOMIC DNA]</scope>
</reference>
<evidence type="ECO:0000313" key="3">
    <source>
        <dbReference type="Proteomes" id="UP000499080"/>
    </source>
</evidence>
<name>A0A4Y2ATS2_ARAVE</name>